<keyword evidence="2 6" id="KW-0812">Transmembrane</keyword>
<keyword evidence="3 6" id="KW-1133">Transmembrane helix</keyword>
<evidence type="ECO:0000256" key="1">
    <source>
        <dbReference type="ARBA" id="ARBA00004370"/>
    </source>
</evidence>
<dbReference type="InterPro" id="IPR050307">
    <property type="entry name" value="Sterol_Desaturase_Related"/>
</dbReference>
<dbReference type="InParanoid" id="A0A0C3H162"/>
<gene>
    <name evidence="8" type="ORF">OIDMADRAFT_53453</name>
</gene>
<dbReference type="AlphaFoldDB" id="A0A0C3H162"/>
<feature type="compositionally biased region" description="Basic residues" evidence="5">
    <location>
        <begin position="331"/>
        <end position="341"/>
    </location>
</feature>
<dbReference type="EMBL" id="KN832875">
    <property type="protein sequence ID" value="KIN01936.1"/>
    <property type="molecule type" value="Genomic_DNA"/>
</dbReference>
<evidence type="ECO:0000256" key="4">
    <source>
        <dbReference type="ARBA" id="ARBA00023136"/>
    </source>
</evidence>
<dbReference type="Pfam" id="PF04116">
    <property type="entry name" value="FA_hydroxylase"/>
    <property type="match status" value="1"/>
</dbReference>
<dbReference type="GO" id="GO:0008610">
    <property type="term" value="P:lipid biosynthetic process"/>
    <property type="evidence" value="ECO:0007669"/>
    <property type="project" value="InterPro"/>
</dbReference>
<evidence type="ECO:0000313" key="9">
    <source>
        <dbReference type="Proteomes" id="UP000054321"/>
    </source>
</evidence>
<evidence type="ECO:0000256" key="5">
    <source>
        <dbReference type="SAM" id="MobiDB-lite"/>
    </source>
</evidence>
<dbReference type="HOGENOM" id="CLU_047036_4_0_1"/>
<accession>A0A0C3H162</accession>
<feature type="domain" description="Fatty acid hydroxylase" evidence="7">
    <location>
        <begin position="160"/>
        <end position="290"/>
    </location>
</feature>
<reference evidence="9" key="2">
    <citation type="submission" date="2015-01" db="EMBL/GenBank/DDBJ databases">
        <title>Evolutionary Origins and Diversification of the Mycorrhizal Mutualists.</title>
        <authorList>
            <consortium name="DOE Joint Genome Institute"/>
            <consortium name="Mycorrhizal Genomics Consortium"/>
            <person name="Kohler A."/>
            <person name="Kuo A."/>
            <person name="Nagy L.G."/>
            <person name="Floudas D."/>
            <person name="Copeland A."/>
            <person name="Barry K.W."/>
            <person name="Cichocki N."/>
            <person name="Veneault-Fourrey C."/>
            <person name="LaButti K."/>
            <person name="Lindquist E.A."/>
            <person name="Lipzen A."/>
            <person name="Lundell T."/>
            <person name="Morin E."/>
            <person name="Murat C."/>
            <person name="Riley R."/>
            <person name="Ohm R."/>
            <person name="Sun H."/>
            <person name="Tunlid A."/>
            <person name="Henrissat B."/>
            <person name="Grigoriev I.V."/>
            <person name="Hibbett D.S."/>
            <person name="Martin F."/>
        </authorList>
    </citation>
    <scope>NUCLEOTIDE SEQUENCE [LARGE SCALE GENOMIC DNA]</scope>
    <source>
        <strain evidence="9">Zn</strain>
    </source>
</reference>
<dbReference type="GO" id="GO:0016020">
    <property type="term" value="C:membrane"/>
    <property type="evidence" value="ECO:0007669"/>
    <property type="project" value="UniProtKB-SubCell"/>
</dbReference>
<protein>
    <recommendedName>
        <fullName evidence="7">Fatty acid hydroxylase domain-containing protein</fullName>
    </recommendedName>
</protein>
<evidence type="ECO:0000256" key="3">
    <source>
        <dbReference type="ARBA" id="ARBA00022989"/>
    </source>
</evidence>
<dbReference type="PANTHER" id="PTHR11863">
    <property type="entry name" value="STEROL DESATURASE"/>
    <property type="match status" value="1"/>
</dbReference>
<dbReference type="InterPro" id="IPR006694">
    <property type="entry name" value="Fatty_acid_hydroxylase"/>
</dbReference>
<proteinExistence type="predicted"/>
<comment type="subcellular location">
    <subcellularLocation>
        <location evidence="1">Membrane</location>
    </subcellularLocation>
</comment>
<keyword evidence="9" id="KW-1185">Reference proteome</keyword>
<evidence type="ECO:0000256" key="2">
    <source>
        <dbReference type="ARBA" id="ARBA00022692"/>
    </source>
</evidence>
<feature type="compositionally biased region" description="Basic and acidic residues" evidence="5">
    <location>
        <begin position="318"/>
        <end position="329"/>
    </location>
</feature>
<name>A0A0C3H162_OIDMZ</name>
<evidence type="ECO:0000313" key="8">
    <source>
        <dbReference type="EMBL" id="KIN01936.1"/>
    </source>
</evidence>
<feature type="transmembrane region" description="Helical" evidence="6">
    <location>
        <begin position="43"/>
        <end position="68"/>
    </location>
</feature>
<dbReference type="GO" id="GO:0005506">
    <property type="term" value="F:iron ion binding"/>
    <property type="evidence" value="ECO:0007669"/>
    <property type="project" value="InterPro"/>
</dbReference>
<organism evidence="8 9">
    <name type="scientific">Oidiodendron maius (strain Zn)</name>
    <dbReference type="NCBI Taxonomy" id="913774"/>
    <lineage>
        <taxon>Eukaryota</taxon>
        <taxon>Fungi</taxon>
        <taxon>Dikarya</taxon>
        <taxon>Ascomycota</taxon>
        <taxon>Pezizomycotina</taxon>
        <taxon>Leotiomycetes</taxon>
        <taxon>Leotiomycetes incertae sedis</taxon>
        <taxon>Myxotrichaceae</taxon>
        <taxon>Oidiodendron</taxon>
    </lineage>
</organism>
<feature type="transmembrane region" description="Helical" evidence="6">
    <location>
        <begin position="106"/>
        <end position="127"/>
    </location>
</feature>
<evidence type="ECO:0000259" key="7">
    <source>
        <dbReference type="Pfam" id="PF04116"/>
    </source>
</evidence>
<dbReference type="GO" id="GO:0016491">
    <property type="term" value="F:oxidoreductase activity"/>
    <property type="evidence" value="ECO:0007669"/>
    <property type="project" value="InterPro"/>
</dbReference>
<reference evidence="8 9" key="1">
    <citation type="submission" date="2014-04" db="EMBL/GenBank/DDBJ databases">
        <authorList>
            <consortium name="DOE Joint Genome Institute"/>
            <person name="Kuo A."/>
            <person name="Martino E."/>
            <person name="Perotto S."/>
            <person name="Kohler A."/>
            <person name="Nagy L.G."/>
            <person name="Floudas D."/>
            <person name="Copeland A."/>
            <person name="Barry K.W."/>
            <person name="Cichocki N."/>
            <person name="Veneault-Fourrey C."/>
            <person name="LaButti K."/>
            <person name="Lindquist E.A."/>
            <person name="Lipzen A."/>
            <person name="Lundell T."/>
            <person name="Morin E."/>
            <person name="Murat C."/>
            <person name="Sun H."/>
            <person name="Tunlid A."/>
            <person name="Henrissat B."/>
            <person name="Grigoriev I.V."/>
            <person name="Hibbett D.S."/>
            <person name="Martin F."/>
            <person name="Nordberg H.P."/>
            <person name="Cantor M.N."/>
            <person name="Hua S.X."/>
        </authorList>
    </citation>
    <scope>NUCLEOTIDE SEQUENCE [LARGE SCALE GENOMIC DNA]</scope>
    <source>
        <strain evidence="8 9">Zn</strain>
    </source>
</reference>
<sequence>MDALLSLPILGYFLMPVSTYGTSLNLLFFYMTWSTLVLSQPPLGVEVVGILVVRLFFFLAPALLFLLFDSIVPSLAVGLKTQDAPALPTRAGGIHGAKKSKRRPQWYSVLGISLLNICLSIALQAAVELLFTKALKIRSALKITTTLPMPWSIAKDVTRGLVLREILQYYIHRFILHSKSPNFFSKRHGAYFHVVTAPYSLVAHYDHPASYLLFRFIPTYLPSIIFRTHLLTYLLLLSMITLEETLTLSGYSCVPGIILGGITRRQDLHSECLGKGNFAPWGLLDWLHGTGIGPGIIEDVKDEAEKHHLAERTGNAWEDAKKDGRDGVRALKGRKRGVKKT</sequence>
<dbReference type="OrthoDB" id="408954at2759"/>
<dbReference type="STRING" id="913774.A0A0C3H162"/>
<feature type="region of interest" description="Disordered" evidence="5">
    <location>
        <begin position="311"/>
        <end position="341"/>
    </location>
</feature>
<keyword evidence="4 6" id="KW-0472">Membrane</keyword>
<evidence type="ECO:0000256" key="6">
    <source>
        <dbReference type="SAM" id="Phobius"/>
    </source>
</evidence>
<dbReference type="Proteomes" id="UP000054321">
    <property type="component" value="Unassembled WGS sequence"/>
</dbReference>